<name>A0A7W2ASX9_9BACL</name>
<protein>
    <submittedName>
        <fullName evidence="9">PTS sugar transporter subunit IIB</fullName>
    </submittedName>
</protein>
<keyword evidence="5" id="KW-0598">Phosphotransferase system</keyword>
<keyword evidence="1" id="KW-0813">Transport</keyword>
<dbReference type="PANTHER" id="PTHR34581:SF2">
    <property type="entry name" value="PTS SYSTEM N,N'-DIACETYLCHITOBIOSE-SPECIFIC EIIB COMPONENT"/>
    <property type="match status" value="1"/>
</dbReference>
<dbReference type="AlphaFoldDB" id="A0A7W2ASX9"/>
<proteinExistence type="predicted"/>
<accession>A0A7W2ASX9</accession>
<evidence type="ECO:0000313" key="10">
    <source>
        <dbReference type="Proteomes" id="UP000538292"/>
    </source>
</evidence>
<evidence type="ECO:0000256" key="2">
    <source>
        <dbReference type="ARBA" id="ARBA00022553"/>
    </source>
</evidence>
<sequence length="99" mass="10871">MRVLIVCSVGMSSAILLKAIRLEAEKQGMDLELKAIGAHELEDELPHSDLALIAPQIRHRYASLLAIGKRLKKPVHLIPATGYTPLGANKVLEILKKEL</sequence>
<dbReference type="PANTHER" id="PTHR34581">
    <property type="entry name" value="PTS SYSTEM N,N'-DIACETYLCHITOBIOSE-SPECIFIC EIIB COMPONENT"/>
    <property type="match status" value="1"/>
</dbReference>
<feature type="domain" description="PTS EIIB type-3" evidence="8">
    <location>
        <begin position="1"/>
        <end position="99"/>
    </location>
</feature>
<dbReference type="InterPro" id="IPR036095">
    <property type="entry name" value="PTS_EIIB-like_sf"/>
</dbReference>
<dbReference type="Proteomes" id="UP000538292">
    <property type="component" value="Unassembled WGS sequence"/>
</dbReference>
<dbReference type="Pfam" id="PF02302">
    <property type="entry name" value="PTS_IIB"/>
    <property type="match status" value="1"/>
</dbReference>
<evidence type="ECO:0000256" key="4">
    <source>
        <dbReference type="ARBA" id="ARBA00022679"/>
    </source>
</evidence>
<comment type="caution">
    <text evidence="9">The sequence shown here is derived from an EMBL/GenBank/DDBJ whole genome shotgun (WGS) entry which is preliminary data.</text>
</comment>
<dbReference type="GO" id="GO:0008982">
    <property type="term" value="F:protein-N(PI)-phosphohistidine-sugar phosphotransferase activity"/>
    <property type="evidence" value="ECO:0007669"/>
    <property type="project" value="InterPro"/>
</dbReference>
<reference evidence="9 10" key="1">
    <citation type="submission" date="2020-07" db="EMBL/GenBank/DDBJ databases">
        <title>Thermoactinomyces phylogeny.</title>
        <authorList>
            <person name="Dunlap C."/>
        </authorList>
    </citation>
    <scope>NUCLEOTIDE SEQUENCE [LARGE SCALE GENOMIC DNA]</scope>
    <source>
        <strain evidence="9 10">AMNI-1</strain>
    </source>
</reference>
<dbReference type="GO" id="GO:0009401">
    <property type="term" value="P:phosphoenolpyruvate-dependent sugar phosphotransferase system"/>
    <property type="evidence" value="ECO:0007669"/>
    <property type="project" value="UniProtKB-KW"/>
</dbReference>
<dbReference type="PROSITE" id="PS51100">
    <property type="entry name" value="PTS_EIIB_TYPE_3"/>
    <property type="match status" value="1"/>
</dbReference>
<gene>
    <name evidence="9" type="ORF">H2C83_16465</name>
</gene>
<dbReference type="Gene3D" id="3.40.50.2300">
    <property type="match status" value="1"/>
</dbReference>
<evidence type="ECO:0000256" key="7">
    <source>
        <dbReference type="PROSITE-ProRule" id="PRU00423"/>
    </source>
</evidence>
<keyword evidence="2" id="KW-0597">Phosphoprotein</keyword>
<keyword evidence="6" id="KW-0418">Kinase</keyword>
<dbReference type="InterPro" id="IPR013012">
    <property type="entry name" value="PTS_EIIB_3"/>
</dbReference>
<keyword evidence="4" id="KW-0808">Transferase</keyword>
<evidence type="ECO:0000259" key="8">
    <source>
        <dbReference type="PROSITE" id="PS51100"/>
    </source>
</evidence>
<keyword evidence="3 9" id="KW-0762">Sugar transport</keyword>
<dbReference type="GO" id="GO:0016301">
    <property type="term" value="F:kinase activity"/>
    <property type="evidence" value="ECO:0007669"/>
    <property type="project" value="UniProtKB-KW"/>
</dbReference>
<evidence type="ECO:0000256" key="1">
    <source>
        <dbReference type="ARBA" id="ARBA00022448"/>
    </source>
</evidence>
<feature type="modified residue" description="Phosphocysteine; by EIIA" evidence="7">
    <location>
        <position position="7"/>
    </location>
</feature>
<dbReference type="SUPFAM" id="SSF52794">
    <property type="entry name" value="PTS system IIB component-like"/>
    <property type="match status" value="1"/>
</dbReference>
<evidence type="ECO:0000256" key="3">
    <source>
        <dbReference type="ARBA" id="ARBA00022597"/>
    </source>
</evidence>
<evidence type="ECO:0000256" key="6">
    <source>
        <dbReference type="ARBA" id="ARBA00022777"/>
    </source>
</evidence>
<dbReference type="InterPro" id="IPR003501">
    <property type="entry name" value="PTS_EIIB_2/3"/>
</dbReference>
<dbReference type="InterPro" id="IPR051819">
    <property type="entry name" value="PTS_sugar-specific_EIIB"/>
</dbReference>
<dbReference type="EMBL" id="JACEOL010000076">
    <property type="protein sequence ID" value="MBA4603862.1"/>
    <property type="molecule type" value="Genomic_DNA"/>
</dbReference>
<dbReference type="RefSeq" id="WP_181742332.1">
    <property type="nucleotide sequence ID" value="NZ_JACEOL010000076.1"/>
</dbReference>
<organism evidence="9 10">
    <name type="scientific">Thermoactinomyces mirandus</name>
    <dbReference type="NCBI Taxonomy" id="2756294"/>
    <lineage>
        <taxon>Bacteria</taxon>
        <taxon>Bacillati</taxon>
        <taxon>Bacillota</taxon>
        <taxon>Bacilli</taxon>
        <taxon>Bacillales</taxon>
        <taxon>Thermoactinomycetaceae</taxon>
        <taxon>Thermoactinomyces</taxon>
    </lineage>
</organism>
<evidence type="ECO:0000256" key="5">
    <source>
        <dbReference type="ARBA" id="ARBA00022683"/>
    </source>
</evidence>
<keyword evidence="10" id="KW-1185">Reference proteome</keyword>
<evidence type="ECO:0000313" key="9">
    <source>
        <dbReference type="EMBL" id="MBA4603862.1"/>
    </source>
</evidence>